<gene>
    <name evidence="2" type="ordered locus">Tbd_0353</name>
</gene>
<dbReference type="Proteomes" id="UP000008291">
    <property type="component" value="Chromosome"/>
</dbReference>
<accession>Q3SLU7</accession>
<reference evidence="2 3" key="1">
    <citation type="journal article" date="2006" name="J. Bacteriol.">
        <title>The genome sequence of the obligately chemolithoautotrophic, facultatively anaerobic bacterium Thiobacillus denitrificans.</title>
        <authorList>
            <person name="Beller H.R."/>
            <person name="Chain P.S."/>
            <person name="Letain T.E."/>
            <person name="Chakicherla A."/>
            <person name="Larimer F.W."/>
            <person name="Richardson P.M."/>
            <person name="Coleman M.A."/>
            <person name="Wood A.P."/>
            <person name="Kelly D.P."/>
        </authorList>
    </citation>
    <scope>NUCLEOTIDE SEQUENCE [LARGE SCALE GENOMIC DNA]</scope>
    <source>
        <strain evidence="2 3">ATCC 25259</strain>
    </source>
</reference>
<protein>
    <recommendedName>
        <fullName evidence="4">PBP domain-containing protein</fullName>
    </recommendedName>
</protein>
<dbReference type="HOGENOM" id="CLU_582582_0_0_4"/>
<evidence type="ECO:0000313" key="3">
    <source>
        <dbReference type="Proteomes" id="UP000008291"/>
    </source>
</evidence>
<sequence>MKLHQIAVAVAVLAAGSASAATVTFTVSGATALNKSFEKTALDMCNTTVASATYSTAGGAKPAVRYQCTAKSGLGIAGVNAGDTLIINKEQGGSSHGVKPVNNSTPVTVATTTCTTSTVDPVFPNRTHWTGCGATTAVPTAGVSDVEPKLVSTAAADYANLNNAGIVAQVFGMAVSDNVYRQLQAIQGLSDVNATTFDPANAPSLPASFVRGAFAGAAADWTAVSDQIVADSDRSGENHPNQTAWDDAGVNTTEIKVCRRATGSGTLASFEATVMAQPCGTSPTYGGATGLSSFSGDNTTLNDTNKAFLGETDVYTVVEHGQQEGVDTCLTQAYYQGEMAIAIMGTERQSGDTGSKISGSDDNDGVQDKWHYVKIGQVYPSVENFVAGDYDFYWAEASFNRRKTGYTNTETNLMNYFANKMGDPVAIVDIPLPGLAALTSNGYTFDYGVSPVARASRGGNTCSMGVQTY</sequence>
<evidence type="ECO:0000256" key="1">
    <source>
        <dbReference type="SAM" id="SignalP"/>
    </source>
</evidence>
<keyword evidence="3" id="KW-1185">Reference proteome</keyword>
<organism evidence="2 3">
    <name type="scientific">Thiobacillus denitrificans (strain ATCC 25259 / T1)</name>
    <dbReference type="NCBI Taxonomy" id="292415"/>
    <lineage>
        <taxon>Bacteria</taxon>
        <taxon>Pseudomonadati</taxon>
        <taxon>Pseudomonadota</taxon>
        <taxon>Betaproteobacteria</taxon>
        <taxon>Nitrosomonadales</taxon>
        <taxon>Thiobacillaceae</taxon>
        <taxon>Thiobacillus</taxon>
    </lineage>
</organism>
<dbReference type="Gene3D" id="3.40.190.10">
    <property type="entry name" value="Periplasmic binding protein-like II"/>
    <property type="match status" value="1"/>
</dbReference>
<evidence type="ECO:0000313" key="2">
    <source>
        <dbReference type="EMBL" id="AAZ96306.1"/>
    </source>
</evidence>
<feature type="chain" id="PRO_5004229113" description="PBP domain-containing protein" evidence="1">
    <location>
        <begin position="21"/>
        <end position="469"/>
    </location>
</feature>
<evidence type="ECO:0008006" key="4">
    <source>
        <dbReference type="Google" id="ProtNLM"/>
    </source>
</evidence>
<dbReference type="eggNOG" id="ENOG5031TIS">
    <property type="taxonomic scope" value="Bacteria"/>
</dbReference>
<dbReference type="AlphaFoldDB" id="Q3SLU7"/>
<keyword evidence="1" id="KW-0732">Signal</keyword>
<feature type="signal peptide" evidence="1">
    <location>
        <begin position="1"/>
        <end position="20"/>
    </location>
</feature>
<dbReference type="OrthoDB" id="8907005at2"/>
<dbReference type="STRING" id="292415.Tbd_0353"/>
<name>Q3SLU7_THIDA</name>
<dbReference type="EMBL" id="CP000116">
    <property type="protein sequence ID" value="AAZ96306.1"/>
    <property type="molecule type" value="Genomic_DNA"/>
</dbReference>
<dbReference type="RefSeq" id="WP_011310866.1">
    <property type="nucleotide sequence ID" value="NC_007404.1"/>
</dbReference>
<dbReference type="KEGG" id="tbd:Tbd_0353"/>
<proteinExistence type="predicted"/>